<dbReference type="PANTHER" id="PTHR30231:SF42">
    <property type="entry name" value="EXONUCLEASE"/>
    <property type="match status" value="1"/>
</dbReference>
<comment type="caution">
    <text evidence="2">The sequence shown here is derived from an EMBL/GenBank/DDBJ whole genome shotgun (WGS) entry which is preliminary data.</text>
</comment>
<reference evidence="2" key="1">
    <citation type="submission" date="2022-12" db="EMBL/GenBank/DDBJ databases">
        <authorList>
            <person name="Krivoruchko A.V."/>
            <person name="Elkin A."/>
        </authorList>
    </citation>
    <scope>NUCLEOTIDE SEQUENCE</scope>
    <source>
        <strain evidence="2">IEGM 249</strain>
    </source>
</reference>
<gene>
    <name evidence="2" type="ORF">O4328_36880</name>
</gene>
<dbReference type="Pfam" id="PF00929">
    <property type="entry name" value="RNase_T"/>
    <property type="match status" value="1"/>
</dbReference>
<evidence type="ECO:0000313" key="3">
    <source>
        <dbReference type="Proteomes" id="UP001066327"/>
    </source>
</evidence>
<protein>
    <submittedName>
        <fullName evidence="2">Exonuclease domain-containing protein</fullName>
    </submittedName>
</protein>
<dbReference type="Proteomes" id="UP001066327">
    <property type="component" value="Unassembled WGS sequence"/>
</dbReference>
<dbReference type="RefSeq" id="WP_269592409.1">
    <property type="nucleotide sequence ID" value="NZ_JAPWIS010000029.1"/>
</dbReference>
<dbReference type="GO" id="GO:0004527">
    <property type="term" value="F:exonuclease activity"/>
    <property type="evidence" value="ECO:0007669"/>
    <property type="project" value="UniProtKB-KW"/>
</dbReference>
<dbReference type="InterPro" id="IPR036420">
    <property type="entry name" value="BRCT_dom_sf"/>
</dbReference>
<sequence>MIEDYAVVDVETANSTRGSICEIGLTIVEAGEITPARSWRCRPPVQTGAFHWYNTKVHGITADDVAASPEVGECLREMFALIGDRPVYAHNANFDFGHLHAASHLSGVAIPDLVTACSLTLSRRLLDLVSYRLPFIAEHFGFDSTGHHQAANDATMAAHLVQALAETAGADNVTDLCEAARTRPGRFGPDNLSGMVIRRRSTAISSGFDIPDTNAEADPNHPLFGEWVSFTGGLTAFTREPVCTLLATLGANPQPKGVNKKTTMLVIGDGFTGNSLEDFTTKKALRALELRSKGQSIEVFCEDDFLRLLDVDPAAL</sequence>
<dbReference type="PANTHER" id="PTHR30231">
    <property type="entry name" value="DNA POLYMERASE III SUBUNIT EPSILON"/>
    <property type="match status" value="1"/>
</dbReference>
<evidence type="ECO:0000259" key="1">
    <source>
        <dbReference type="SMART" id="SM00479"/>
    </source>
</evidence>
<keyword evidence="2" id="KW-0269">Exonuclease</keyword>
<dbReference type="CDD" id="cd17748">
    <property type="entry name" value="BRCT_DNA_ligase_like"/>
    <property type="match status" value="1"/>
</dbReference>
<proteinExistence type="predicted"/>
<keyword evidence="2" id="KW-0378">Hydrolase</keyword>
<organism evidence="2 3">
    <name type="scientific">Rhodococcus opacus</name>
    <name type="common">Nocardia opaca</name>
    <dbReference type="NCBI Taxonomy" id="37919"/>
    <lineage>
        <taxon>Bacteria</taxon>
        <taxon>Bacillati</taxon>
        <taxon>Actinomycetota</taxon>
        <taxon>Actinomycetes</taxon>
        <taxon>Mycobacteriales</taxon>
        <taxon>Nocardiaceae</taxon>
        <taxon>Rhodococcus</taxon>
    </lineage>
</organism>
<accession>A0ABT4NP54</accession>
<keyword evidence="3" id="KW-1185">Reference proteome</keyword>
<dbReference type="EMBL" id="JAPWIS010000029">
    <property type="protein sequence ID" value="MCZ4589162.1"/>
    <property type="molecule type" value="Genomic_DNA"/>
</dbReference>
<dbReference type="InterPro" id="IPR036397">
    <property type="entry name" value="RNaseH_sf"/>
</dbReference>
<dbReference type="Gene3D" id="3.40.50.10190">
    <property type="entry name" value="BRCT domain"/>
    <property type="match status" value="1"/>
</dbReference>
<evidence type="ECO:0000313" key="2">
    <source>
        <dbReference type="EMBL" id="MCZ4589162.1"/>
    </source>
</evidence>
<name>A0ABT4NP54_RHOOP</name>
<dbReference type="SUPFAM" id="SSF53098">
    <property type="entry name" value="Ribonuclease H-like"/>
    <property type="match status" value="1"/>
</dbReference>
<keyword evidence="2" id="KW-0540">Nuclease</keyword>
<dbReference type="Gene3D" id="3.30.420.10">
    <property type="entry name" value="Ribonuclease H-like superfamily/Ribonuclease H"/>
    <property type="match status" value="1"/>
</dbReference>
<dbReference type="InterPro" id="IPR013520">
    <property type="entry name" value="Ribonucl_H"/>
</dbReference>
<feature type="domain" description="Exonuclease" evidence="1">
    <location>
        <begin position="4"/>
        <end position="170"/>
    </location>
</feature>
<dbReference type="InterPro" id="IPR012337">
    <property type="entry name" value="RNaseH-like_sf"/>
</dbReference>
<dbReference type="SMART" id="SM00479">
    <property type="entry name" value="EXOIII"/>
    <property type="match status" value="1"/>
</dbReference>